<evidence type="ECO:0000256" key="2">
    <source>
        <dbReference type="ARBA" id="ARBA00022679"/>
    </source>
</evidence>
<evidence type="ECO:0000256" key="1">
    <source>
        <dbReference type="ARBA" id="ARBA00022603"/>
    </source>
</evidence>
<dbReference type="Pfam" id="PF13649">
    <property type="entry name" value="Methyltransf_25"/>
    <property type="match status" value="1"/>
</dbReference>
<dbReference type="RefSeq" id="WP_331786709.1">
    <property type="nucleotide sequence ID" value="NZ_JAVFKM010000005.1"/>
</dbReference>
<dbReference type="InterPro" id="IPR041698">
    <property type="entry name" value="Methyltransf_25"/>
</dbReference>
<keyword evidence="7" id="KW-1185">Reference proteome</keyword>
<sequence>MTAQEWDLTYRCGDPVWDEPPTAPLARLLTRHAPPPEDVIDVGCGLGSTARWLAEHGYRVTGCDFSPRAIALARARTPEALTVRFTTADVTHVPPRLGPFPVALERGVLHALPQMTDRRHFVAAMARVCLPGGLWIHVGASAPTVKTEFSQVRGPSRMAEPTFLALVAPHFTVLEIDYAPFGTRSATWQARHAVLRRHAPPGPPSRASQLSQEFRQRNSSTAGPRQRAHGEAAEP</sequence>
<evidence type="ECO:0000256" key="4">
    <source>
        <dbReference type="SAM" id="MobiDB-lite"/>
    </source>
</evidence>
<dbReference type="Gene3D" id="3.40.50.150">
    <property type="entry name" value="Vaccinia Virus protein VP39"/>
    <property type="match status" value="1"/>
</dbReference>
<gene>
    <name evidence="6" type="ORF">RB636_13445</name>
</gene>
<dbReference type="GO" id="GO:0032259">
    <property type="term" value="P:methylation"/>
    <property type="evidence" value="ECO:0007669"/>
    <property type="project" value="UniProtKB-KW"/>
</dbReference>
<dbReference type="PANTHER" id="PTHR43464">
    <property type="entry name" value="METHYLTRANSFERASE"/>
    <property type="match status" value="1"/>
</dbReference>
<dbReference type="CDD" id="cd02440">
    <property type="entry name" value="AdoMet_MTases"/>
    <property type="match status" value="1"/>
</dbReference>
<reference evidence="6 7" key="1">
    <citation type="submission" date="2023-08" db="EMBL/GenBank/DDBJ databases">
        <authorList>
            <person name="Sharma P."/>
            <person name="Verma V."/>
            <person name="Mohan M.K."/>
            <person name="Dubey A.K."/>
        </authorList>
    </citation>
    <scope>NUCLEOTIDE SEQUENCE [LARGE SCALE GENOMIC DNA]</scope>
    <source>
        <strain evidence="6 7">ADP4</strain>
    </source>
</reference>
<evidence type="ECO:0000313" key="7">
    <source>
        <dbReference type="Proteomes" id="UP001348265"/>
    </source>
</evidence>
<protein>
    <submittedName>
        <fullName evidence="6">Class I SAM-dependent methyltransferase</fullName>
        <ecNumber evidence="6">2.1.-.-</ecNumber>
    </submittedName>
</protein>
<evidence type="ECO:0000259" key="5">
    <source>
        <dbReference type="Pfam" id="PF13649"/>
    </source>
</evidence>
<keyword evidence="1 6" id="KW-0489">Methyltransferase</keyword>
<dbReference type="PANTHER" id="PTHR43464:SF19">
    <property type="entry name" value="UBIQUINONE BIOSYNTHESIS O-METHYLTRANSFERASE, MITOCHONDRIAL"/>
    <property type="match status" value="1"/>
</dbReference>
<dbReference type="EMBL" id="JAVFKM010000005">
    <property type="protein sequence ID" value="MEF3114187.1"/>
    <property type="molecule type" value="Genomic_DNA"/>
</dbReference>
<dbReference type="InterPro" id="IPR029063">
    <property type="entry name" value="SAM-dependent_MTases_sf"/>
</dbReference>
<keyword evidence="2 6" id="KW-0808">Transferase</keyword>
<comment type="caution">
    <text evidence="6">The sequence shown here is derived from an EMBL/GenBank/DDBJ whole genome shotgun (WGS) entry which is preliminary data.</text>
</comment>
<dbReference type="GO" id="GO:0008168">
    <property type="term" value="F:methyltransferase activity"/>
    <property type="evidence" value="ECO:0007669"/>
    <property type="project" value="UniProtKB-KW"/>
</dbReference>
<feature type="domain" description="Methyltransferase" evidence="5">
    <location>
        <begin position="39"/>
        <end position="133"/>
    </location>
</feature>
<organism evidence="6 7">
    <name type="scientific">Streptomyces chrestomyceticus</name>
    <dbReference type="NCBI Taxonomy" id="68185"/>
    <lineage>
        <taxon>Bacteria</taxon>
        <taxon>Bacillati</taxon>
        <taxon>Actinomycetota</taxon>
        <taxon>Actinomycetes</taxon>
        <taxon>Kitasatosporales</taxon>
        <taxon>Streptomycetaceae</taxon>
        <taxon>Streptomyces</taxon>
    </lineage>
</organism>
<dbReference type="Proteomes" id="UP001348265">
    <property type="component" value="Unassembled WGS sequence"/>
</dbReference>
<name>A0ABU7WST4_9ACTN</name>
<keyword evidence="3" id="KW-0949">S-adenosyl-L-methionine</keyword>
<feature type="region of interest" description="Disordered" evidence="4">
    <location>
        <begin position="197"/>
        <end position="235"/>
    </location>
</feature>
<evidence type="ECO:0000313" key="6">
    <source>
        <dbReference type="EMBL" id="MEF3114187.1"/>
    </source>
</evidence>
<accession>A0ABU7WST4</accession>
<proteinExistence type="predicted"/>
<evidence type="ECO:0000256" key="3">
    <source>
        <dbReference type="ARBA" id="ARBA00022691"/>
    </source>
</evidence>
<dbReference type="EC" id="2.1.-.-" evidence="6"/>
<feature type="compositionally biased region" description="Polar residues" evidence="4">
    <location>
        <begin position="206"/>
        <end position="223"/>
    </location>
</feature>
<dbReference type="SUPFAM" id="SSF53335">
    <property type="entry name" value="S-adenosyl-L-methionine-dependent methyltransferases"/>
    <property type="match status" value="1"/>
</dbReference>